<sequence length="485" mass="54529">MTESEIPLDLGDALPRPRYIYSPISASSEIRLVQYAANAFKPDGAIDLSMITVQVSDLSSTQYFPLSYVWGPREFNLEITIDGCGLPVTDNLYSCLVNLHEFNFGKDENIIGEPYFWIDALCIDQSNLEERGKQVSLMAQIYQNAGCTLAWLGSSYHNSDLAIDMIELIWHGHEEIGGHEFVNTELLQHPGLRDGWLALHRLFQRQWWVRVWIQQEYTLSKRILMFCGTRWCSSDVLFEAINTLDKALDPSLGPPGLQVVLGDLENSNLAPISEGGPCLIIGNSGLWQASNMRNTKIHRLHHDFSLPLLYLLNRTTATECTDPRDAIYAMLGLARGSQALVPRPDYASSVQEVFTNLVVAHIDYYKDLDIICYGRNNQTRGSLPSWVPDWALENEDRWYLVSIWGNHELHLEHVKSGTRNEQDGPVLYAASRGANLSSTVSSDRTRIVSTALWLGTINGLGWSEAPPMSPVLREVQPFQSCTLAE</sequence>
<dbReference type="InterPro" id="IPR010730">
    <property type="entry name" value="HET"/>
</dbReference>
<proteinExistence type="predicted"/>
<name>A0A6A6UHG8_9PEZI</name>
<evidence type="ECO:0000313" key="3">
    <source>
        <dbReference type="Proteomes" id="UP000799302"/>
    </source>
</evidence>
<keyword evidence="3" id="KW-1185">Reference proteome</keyword>
<dbReference type="Pfam" id="PF06985">
    <property type="entry name" value="HET"/>
    <property type="match status" value="1"/>
</dbReference>
<dbReference type="PANTHER" id="PTHR24148:SF73">
    <property type="entry name" value="HET DOMAIN PROTEIN (AFU_ORTHOLOGUE AFUA_8G01020)"/>
    <property type="match status" value="1"/>
</dbReference>
<accession>A0A6A6UHG8</accession>
<dbReference type="Proteomes" id="UP000799302">
    <property type="component" value="Unassembled WGS sequence"/>
</dbReference>
<dbReference type="OrthoDB" id="4850726at2759"/>
<reference evidence="2" key="1">
    <citation type="journal article" date="2020" name="Stud. Mycol.">
        <title>101 Dothideomycetes genomes: a test case for predicting lifestyles and emergence of pathogens.</title>
        <authorList>
            <person name="Haridas S."/>
            <person name="Albert R."/>
            <person name="Binder M."/>
            <person name="Bloem J."/>
            <person name="Labutti K."/>
            <person name="Salamov A."/>
            <person name="Andreopoulos B."/>
            <person name="Baker S."/>
            <person name="Barry K."/>
            <person name="Bills G."/>
            <person name="Bluhm B."/>
            <person name="Cannon C."/>
            <person name="Castanera R."/>
            <person name="Culley D."/>
            <person name="Daum C."/>
            <person name="Ezra D."/>
            <person name="Gonzalez J."/>
            <person name="Henrissat B."/>
            <person name="Kuo A."/>
            <person name="Liang C."/>
            <person name="Lipzen A."/>
            <person name="Lutzoni F."/>
            <person name="Magnuson J."/>
            <person name="Mondo S."/>
            <person name="Nolan M."/>
            <person name="Ohm R."/>
            <person name="Pangilinan J."/>
            <person name="Park H.-J."/>
            <person name="Ramirez L."/>
            <person name="Alfaro M."/>
            <person name="Sun H."/>
            <person name="Tritt A."/>
            <person name="Yoshinaga Y."/>
            <person name="Zwiers L.-H."/>
            <person name="Turgeon B."/>
            <person name="Goodwin S."/>
            <person name="Spatafora J."/>
            <person name="Crous P."/>
            <person name="Grigoriev I."/>
        </authorList>
    </citation>
    <scope>NUCLEOTIDE SEQUENCE</scope>
    <source>
        <strain evidence="2">CBS 115976</strain>
    </source>
</reference>
<evidence type="ECO:0000313" key="2">
    <source>
        <dbReference type="EMBL" id="KAF2670887.1"/>
    </source>
</evidence>
<dbReference type="InterPro" id="IPR052895">
    <property type="entry name" value="HetReg/Transcr_Mod"/>
</dbReference>
<feature type="domain" description="Heterokaryon incompatibility" evidence="1">
    <location>
        <begin position="63"/>
        <end position="216"/>
    </location>
</feature>
<dbReference type="PANTHER" id="PTHR24148">
    <property type="entry name" value="ANKYRIN REPEAT DOMAIN-CONTAINING PROTEIN 39 HOMOLOG-RELATED"/>
    <property type="match status" value="1"/>
</dbReference>
<protein>
    <submittedName>
        <fullName evidence="2">HET-domain-containing protein</fullName>
    </submittedName>
</protein>
<dbReference type="EMBL" id="MU004233">
    <property type="protein sequence ID" value="KAF2670887.1"/>
    <property type="molecule type" value="Genomic_DNA"/>
</dbReference>
<dbReference type="AlphaFoldDB" id="A0A6A6UHG8"/>
<evidence type="ECO:0000259" key="1">
    <source>
        <dbReference type="Pfam" id="PF06985"/>
    </source>
</evidence>
<organism evidence="2 3">
    <name type="scientific">Microthyrium microscopicum</name>
    <dbReference type="NCBI Taxonomy" id="703497"/>
    <lineage>
        <taxon>Eukaryota</taxon>
        <taxon>Fungi</taxon>
        <taxon>Dikarya</taxon>
        <taxon>Ascomycota</taxon>
        <taxon>Pezizomycotina</taxon>
        <taxon>Dothideomycetes</taxon>
        <taxon>Dothideomycetes incertae sedis</taxon>
        <taxon>Microthyriales</taxon>
        <taxon>Microthyriaceae</taxon>
        <taxon>Microthyrium</taxon>
    </lineage>
</organism>
<gene>
    <name evidence="2" type="ORF">BT63DRAFT_477464</name>
</gene>